<dbReference type="GO" id="GO:0016740">
    <property type="term" value="F:transferase activity"/>
    <property type="evidence" value="ECO:0007669"/>
    <property type="project" value="UniProtKB-KW"/>
</dbReference>
<dbReference type="PANTHER" id="PTHR47371">
    <property type="entry name" value="LIPOTEICHOIC ACID SYNTHASE"/>
    <property type="match status" value="1"/>
</dbReference>
<evidence type="ECO:0000256" key="1">
    <source>
        <dbReference type="ARBA" id="ARBA00004651"/>
    </source>
</evidence>
<keyword evidence="11" id="KW-1185">Reference proteome</keyword>
<feature type="compositionally biased region" description="Acidic residues" evidence="7">
    <location>
        <begin position="22"/>
        <end position="46"/>
    </location>
</feature>
<evidence type="ECO:0000256" key="5">
    <source>
        <dbReference type="ARBA" id="ARBA00022989"/>
    </source>
</evidence>
<feature type="region of interest" description="Disordered" evidence="7">
    <location>
        <begin position="1"/>
        <end position="46"/>
    </location>
</feature>
<keyword evidence="5 8" id="KW-1133">Transmembrane helix</keyword>
<name>I5ARB9_EUBC6</name>
<dbReference type="GO" id="GO:0005886">
    <property type="term" value="C:plasma membrane"/>
    <property type="evidence" value="ECO:0007669"/>
    <property type="project" value="UniProtKB-SubCell"/>
</dbReference>
<evidence type="ECO:0000313" key="10">
    <source>
        <dbReference type="EMBL" id="EIM56342.1"/>
    </source>
</evidence>
<dbReference type="AlphaFoldDB" id="I5ARB9"/>
<dbReference type="Pfam" id="PF00884">
    <property type="entry name" value="Sulfatase"/>
    <property type="match status" value="1"/>
</dbReference>
<dbReference type="HOGENOM" id="CLU_014385_1_1_9"/>
<gene>
    <name evidence="10" type="ORF">EubceDRAFT1_0493</name>
</gene>
<feature type="transmembrane region" description="Helical" evidence="8">
    <location>
        <begin position="67"/>
        <end position="89"/>
    </location>
</feature>
<protein>
    <submittedName>
        <fullName evidence="10">Phosphoglycerol transferase family protein, alkaline phosphatase superfamily</fullName>
    </submittedName>
</protein>
<sequence length="742" mass="85873">MSRDEELTLELNGISEDREAPEPMEGEEGYYLDEDDSYPEAPDEFEEEKKKKTKVIRRGFAYTRKHVAFWGIYWLAALVFLTASSKIVVGTLKDEVAFGRGVVIALYAGIAVSILLGTLVLHPGQRMTAEGRKDKAQMMPWDLFWMLLVDSWCFFIMEYLNNPDFSQMKYRYMLMNVAGILIINLIVFFWLNSLKWSLLVILLGWSSLAITFYFVYLFRGEPLQLIDFFSVATAATVAGNYKYQLTRAMVVDVIVAMCGTALILQMTDRKLVRKSTFGKLLMRVGVCCFMFLMYPVYVDVNWNGGAGILTDLFAPIKTYHEYGTTVGFFCVAKYMRLTPPDGYSVAETKKIAEHSKEINTEEKKAHNAAGKVKPVNIICIMNESWADYRYVGNLQTNIPVMPYYDSMKENTIKGHTMVCIKGGGTAKTEYEFLTGNSVKRFPGMVPYVSYFTHDQYSLVTTLQAQGYEAVAMHPYKGSNWKRTSAYKLLNFEKFYTQDDFDEDTQTYHNHISDQANYEKIIDLVNKKKNKDDPLFIFDITMQNHGGYTVNDVPNLVKVDGFESNVVNNFLSLEKLSDDALKYLIEYFKNYSEPTMIVMFGDHYPTMPDTFTEYISSSKFEDLGIEQQQHYYSTPFFIWANYDIPEQENVVTSTNYLGTMMLDQTGLEMADYNYYLKDMMKTIPALNHMGYVDEKGEYHTWRKGDTEHLEKEWDYECLQYNNLAEKFNRQDWFFTLPDVKKKE</sequence>
<dbReference type="PANTHER" id="PTHR47371:SF3">
    <property type="entry name" value="PHOSPHOGLYCEROL TRANSFERASE I"/>
    <property type="match status" value="1"/>
</dbReference>
<feature type="transmembrane region" description="Helical" evidence="8">
    <location>
        <begin position="249"/>
        <end position="268"/>
    </location>
</feature>
<feature type="transmembrane region" description="Helical" evidence="8">
    <location>
        <begin position="280"/>
        <end position="297"/>
    </location>
</feature>
<dbReference type="EMBL" id="CM001487">
    <property type="protein sequence ID" value="EIM56342.1"/>
    <property type="molecule type" value="Genomic_DNA"/>
</dbReference>
<evidence type="ECO:0000256" key="8">
    <source>
        <dbReference type="SAM" id="Phobius"/>
    </source>
</evidence>
<evidence type="ECO:0000256" key="7">
    <source>
        <dbReference type="SAM" id="MobiDB-lite"/>
    </source>
</evidence>
<feature type="transmembrane region" description="Helical" evidence="8">
    <location>
        <begin position="101"/>
        <end position="123"/>
    </location>
</feature>
<feature type="transmembrane region" description="Helical" evidence="8">
    <location>
        <begin position="172"/>
        <end position="191"/>
    </location>
</feature>
<dbReference type="Gene3D" id="3.40.720.10">
    <property type="entry name" value="Alkaline Phosphatase, subunit A"/>
    <property type="match status" value="1"/>
</dbReference>
<comment type="subcellular location">
    <subcellularLocation>
        <location evidence="1">Cell membrane</location>
        <topology evidence="1">Multi-pass membrane protein</topology>
    </subcellularLocation>
</comment>
<dbReference type="STRING" id="633697.EubceDRAFT1_0493"/>
<evidence type="ECO:0000256" key="2">
    <source>
        <dbReference type="ARBA" id="ARBA00004936"/>
    </source>
</evidence>
<comment type="pathway">
    <text evidence="2">Cell wall biogenesis; lipoteichoic acid biosynthesis.</text>
</comment>
<organism evidence="10 11">
    <name type="scientific">Eubacterium cellulosolvens (strain ATCC 43171 / JCM 9499 / 6)</name>
    <name type="common">Cillobacterium cellulosolvens</name>
    <dbReference type="NCBI Taxonomy" id="633697"/>
    <lineage>
        <taxon>Bacteria</taxon>
        <taxon>Bacillati</taxon>
        <taxon>Bacillota</taxon>
        <taxon>Clostridia</taxon>
        <taxon>Eubacteriales</taxon>
        <taxon>Eubacteriaceae</taxon>
        <taxon>Eubacterium</taxon>
    </lineage>
</organism>
<dbReference type="eggNOG" id="COG1368">
    <property type="taxonomic scope" value="Bacteria"/>
</dbReference>
<feature type="domain" description="Sulfatase N-terminal" evidence="9">
    <location>
        <begin position="376"/>
        <end position="665"/>
    </location>
</feature>
<reference evidence="10 11" key="1">
    <citation type="submission" date="2010-08" db="EMBL/GenBank/DDBJ databases">
        <authorList>
            <consortium name="US DOE Joint Genome Institute (JGI-PGF)"/>
            <person name="Lucas S."/>
            <person name="Copeland A."/>
            <person name="Lapidus A."/>
            <person name="Cheng J.-F."/>
            <person name="Bruce D."/>
            <person name="Goodwin L."/>
            <person name="Pitluck S."/>
            <person name="Land M.L."/>
            <person name="Hauser L."/>
            <person name="Chang Y.-J."/>
            <person name="Anderson I.J."/>
            <person name="Johnson E."/>
            <person name="Mulhopadhyay B."/>
            <person name="Kyrpides N."/>
            <person name="Woyke T.J."/>
        </authorList>
    </citation>
    <scope>NUCLEOTIDE SEQUENCE [LARGE SCALE GENOMIC DNA]</scope>
    <source>
        <strain evidence="10 11">6</strain>
    </source>
</reference>
<reference evidence="10 11" key="2">
    <citation type="submission" date="2012-02" db="EMBL/GenBank/DDBJ databases">
        <title>Improved High-Quality Draft sequence of Eubacterium cellulosolvens 6.</title>
        <authorList>
            <consortium name="US DOE Joint Genome Institute"/>
            <person name="Lucas S."/>
            <person name="Han J."/>
            <person name="Lapidus A."/>
            <person name="Cheng J.-F."/>
            <person name="Goodwin L."/>
            <person name="Pitluck S."/>
            <person name="Peters L."/>
            <person name="Mikhailova N."/>
            <person name="Gu W."/>
            <person name="Detter J.C."/>
            <person name="Han C."/>
            <person name="Tapia R."/>
            <person name="Land M."/>
            <person name="Hauser L."/>
            <person name="Kyrpides N."/>
            <person name="Ivanova N."/>
            <person name="Pagani I."/>
            <person name="Johnson E."/>
            <person name="Mukhopadhyay B."/>
            <person name="Anderson I."/>
            <person name="Woyke T."/>
        </authorList>
    </citation>
    <scope>NUCLEOTIDE SEQUENCE [LARGE SCALE GENOMIC DNA]</scope>
    <source>
        <strain evidence="10 11">6</strain>
    </source>
</reference>
<proteinExistence type="predicted"/>
<dbReference type="InterPro" id="IPR017850">
    <property type="entry name" value="Alkaline_phosphatase_core_sf"/>
</dbReference>
<evidence type="ECO:0000313" key="11">
    <source>
        <dbReference type="Proteomes" id="UP000005753"/>
    </source>
</evidence>
<dbReference type="Proteomes" id="UP000005753">
    <property type="component" value="Chromosome"/>
</dbReference>
<accession>I5ARB9</accession>
<dbReference type="InterPro" id="IPR050448">
    <property type="entry name" value="OpgB/LTA_synthase_biosynth"/>
</dbReference>
<dbReference type="InterPro" id="IPR000917">
    <property type="entry name" value="Sulfatase_N"/>
</dbReference>
<evidence type="ECO:0000256" key="6">
    <source>
        <dbReference type="ARBA" id="ARBA00023136"/>
    </source>
</evidence>
<evidence type="ECO:0000256" key="4">
    <source>
        <dbReference type="ARBA" id="ARBA00022692"/>
    </source>
</evidence>
<evidence type="ECO:0000256" key="3">
    <source>
        <dbReference type="ARBA" id="ARBA00022475"/>
    </source>
</evidence>
<dbReference type="SUPFAM" id="SSF53649">
    <property type="entry name" value="Alkaline phosphatase-like"/>
    <property type="match status" value="1"/>
</dbReference>
<keyword evidence="3" id="KW-1003">Cell membrane</keyword>
<feature type="transmembrane region" description="Helical" evidence="8">
    <location>
        <begin position="197"/>
        <end position="218"/>
    </location>
</feature>
<keyword evidence="6 8" id="KW-0472">Membrane</keyword>
<evidence type="ECO:0000259" key="9">
    <source>
        <dbReference type="Pfam" id="PF00884"/>
    </source>
</evidence>
<dbReference type="CDD" id="cd16015">
    <property type="entry name" value="LTA_synthase"/>
    <property type="match status" value="1"/>
</dbReference>
<keyword evidence="4 8" id="KW-0812">Transmembrane</keyword>
<keyword evidence="10" id="KW-0808">Transferase</keyword>
<feature type="transmembrane region" description="Helical" evidence="8">
    <location>
        <begin position="143"/>
        <end position="160"/>
    </location>
</feature>
<dbReference type="OrthoDB" id="243547at2"/>